<evidence type="ECO:0000313" key="10">
    <source>
        <dbReference type="Proteomes" id="UP000663623"/>
    </source>
</evidence>
<evidence type="ECO:0000313" key="9">
    <source>
        <dbReference type="EMBL" id="BCS80422.1"/>
    </source>
</evidence>
<dbReference type="InterPro" id="IPR004695">
    <property type="entry name" value="SLAC1/Mae1/Ssu1/TehA"/>
</dbReference>
<dbReference type="Pfam" id="PF03595">
    <property type="entry name" value="SLAC1"/>
    <property type="match status" value="1"/>
</dbReference>
<name>A0ABM7NJZ0_9FIRM</name>
<evidence type="ECO:0000256" key="5">
    <source>
        <dbReference type="ARBA" id="ARBA00022692"/>
    </source>
</evidence>
<keyword evidence="6 8" id="KW-1133">Transmembrane helix</keyword>
<feature type="transmembrane region" description="Helical" evidence="8">
    <location>
        <begin position="245"/>
        <end position="273"/>
    </location>
</feature>
<dbReference type="EMBL" id="AP024480">
    <property type="protein sequence ID" value="BCS80422.1"/>
    <property type="molecule type" value="Genomic_DNA"/>
</dbReference>
<comment type="subcellular location">
    <subcellularLocation>
        <location evidence="1">Cell membrane</location>
        <topology evidence="1">Multi-pass membrane protein</topology>
    </subcellularLocation>
</comment>
<keyword evidence="5 8" id="KW-0812">Transmembrane</keyword>
<proteinExistence type="inferred from homology"/>
<dbReference type="Gene3D" id="1.50.10.150">
    <property type="entry name" value="Voltage-dependent anion channel"/>
    <property type="match status" value="1"/>
</dbReference>
<dbReference type="CDD" id="cd09321">
    <property type="entry name" value="TDT_like_3"/>
    <property type="match status" value="1"/>
</dbReference>
<feature type="transmembrane region" description="Helical" evidence="8">
    <location>
        <begin position="174"/>
        <end position="194"/>
    </location>
</feature>
<evidence type="ECO:0000256" key="3">
    <source>
        <dbReference type="ARBA" id="ARBA00022448"/>
    </source>
</evidence>
<accession>A0ABM7NJZ0</accession>
<evidence type="ECO:0000256" key="4">
    <source>
        <dbReference type="ARBA" id="ARBA00022475"/>
    </source>
</evidence>
<protein>
    <submittedName>
        <fullName evidence="9">Transporter</fullName>
    </submittedName>
</protein>
<evidence type="ECO:0000256" key="8">
    <source>
        <dbReference type="SAM" id="Phobius"/>
    </source>
</evidence>
<evidence type="ECO:0000256" key="7">
    <source>
        <dbReference type="ARBA" id="ARBA00023136"/>
    </source>
</evidence>
<evidence type="ECO:0000256" key="1">
    <source>
        <dbReference type="ARBA" id="ARBA00004651"/>
    </source>
</evidence>
<keyword evidence="10" id="KW-1185">Reference proteome</keyword>
<keyword evidence="4" id="KW-1003">Cell membrane</keyword>
<reference evidence="9 10" key="1">
    <citation type="submission" date="2021-02" db="EMBL/GenBank/DDBJ databases">
        <title>Nitrogen-fixing ability and nitrogen fixation related genes of thermophilic fermentative bacteria in the genus Caldicellulosiruptor.</title>
        <authorList>
            <person name="Chen Y."/>
            <person name="Nishihara A."/>
            <person name="Haruta S."/>
        </authorList>
    </citation>
    <scope>NUCLEOTIDE SEQUENCE [LARGE SCALE GENOMIC DNA]</scope>
    <source>
        <strain evidence="9 10">YA01</strain>
    </source>
</reference>
<feature type="transmembrane region" description="Helical" evidence="8">
    <location>
        <begin position="36"/>
        <end position="55"/>
    </location>
</feature>
<keyword evidence="3" id="KW-0813">Transport</keyword>
<dbReference type="InterPro" id="IPR051629">
    <property type="entry name" value="Sulfite_efflux_TDT"/>
</dbReference>
<feature type="transmembrane region" description="Helical" evidence="8">
    <location>
        <begin position="285"/>
        <end position="303"/>
    </location>
</feature>
<dbReference type="InterPro" id="IPR038665">
    <property type="entry name" value="Voltage-dep_anion_channel_sf"/>
</dbReference>
<feature type="transmembrane region" description="Helical" evidence="8">
    <location>
        <begin position="215"/>
        <end position="233"/>
    </location>
</feature>
<evidence type="ECO:0000256" key="6">
    <source>
        <dbReference type="ARBA" id="ARBA00022989"/>
    </source>
</evidence>
<keyword evidence="7 8" id="KW-0472">Membrane</keyword>
<dbReference type="PANTHER" id="PTHR31686">
    <property type="match status" value="1"/>
</dbReference>
<feature type="transmembrane region" description="Helical" evidence="8">
    <location>
        <begin position="109"/>
        <end position="130"/>
    </location>
</feature>
<dbReference type="Proteomes" id="UP000663623">
    <property type="component" value="Chromosome"/>
</dbReference>
<evidence type="ECO:0000256" key="2">
    <source>
        <dbReference type="ARBA" id="ARBA00008566"/>
    </source>
</evidence>
<feature type="transmembrane region" description="Helical" evidence="8">
    <location>
        <begin position="315"/>
        <end position="333"/>
    </location>
</feature>
<feature type="transmembrane region" description="Helical" evidence="8">
    <location>
        <begin position="12"/>
        <end position="30"/>
    </location>
</feature>
<dbReference type="PANTHER" id="PTHR31686:SF1">
    <property type="entry name" value="SULFITE EFFLUX PUMP SSU1"/>
    <property type="match status" value="1"/>
</dbReference>
<organism evidence="9 10">
    <name type="scientific">Caldicellulosiruptor diazotrophicus</name>
    <dbReference type="NCBI Taxonomy" id="2806205"/>
    <lineage>
        <taxon>Bacteria</taxon>
        <taxon>Bacillati</taxon>
        <taxon>Bacillota</taxon>
        <taxon>Bacillota incertae sedis</taxon>
        <taxon>Caldicellulosiruptorales</taxon>
        <taxon>Caldicellulosiruptoraceae</taxon>
        <taxon>Caldicellulosiruptor</taxon>
    </lineage>
</organism>
<feature type="transmembrane region" description="Helical" evidence="8">
    <location>
        <begin position="142"/>
        <end position="162"/>
    </location>
</feature>
<feature type="transmembrane region" description="Helical" evidence="8">
    <location>
        <begin position="76"/>
        <end position="97"/>
    </location>
</feature>
<sequence length="347" mass="39602">MKNIIKNFYPSWFVVCMGTGIIANLFKAIGQDFLSYTFTLINIIFFAIIFLIWFLRWFVGFENVKKDLENPLLSNYFATMPISLMIIGLNILVNKLYFGSDFSVAFAKFSFYTGSFLMVVFSIITFVVHLSHKEIPSSILNFAYFMPPVGNIIAPILGNEIINRNVLDGNEKSIITFINLAMFGIGFILFLTYLPIIKGRFILQEPIEKGHFPTMFILLAPVGASIVAIKGFAQSFKVAGLVNDTFLPILFNIGATMLWGFGLWIFIALIVLWIRSLKTEIPFSLAYWAYIFPVGIFALASFKVNLSFNFSTINWFSKAIVWILLIVWIYNILMTLKNVFNKKLLTR</sequence>
<gene>
    <name evidence="9" type="ORF">CaldiYA01_03820</name>
</gene>
<comment type="similarity">
    <text evidence="2">Belongs to the tellurite-resistance/dicarboxylate transporter (TDT) family.</text>
</comment>